<feature type="domain" description="Recombinase" evidence="3">
    <location>
        <begin position="172"/>
        <end position="282"/>
    </location>
</feature>
<keyword evidence="1" id="KW-0175">Coiled coil</keyword>
<dbReference type="Pfam" id="PF00239">
    <property type="entry name" value="Resolvase"/>
    <property type="match status" value="1"/>
</dbReference>
<dbReference type="InterPro" id="IPR006119">
    <property type="entry name" value="Resolv_N"/>
</dbReference>
<dbReference type="InterPro" id="IPR036162">
    <property type="entry name" value="Resolvase-like_N_sf"/>
</dbReference>
<dbReference type="InterPro" id="IPR050639">
    <property type="entry name" value="SSR_resolvase"/>
</dbReference>
<evidence type="ECO:0000313" key="4">
    <source>
        <dbReference type="EMBL" id="MWA07494.1"/>
    </source>
</evidence>
<dbReference type="Gene3D" id="3.90.1750.20">
    <property type="entry name" value="Putative Large Serine Recombinase, Chain B, Domain 2"/>
    <property type="match status" value="1"/>
</dbReference>
<evidence type="ECO:0000259" key="3">
    <source>
        <dbReference type="PROSITE" id="PS51737"/>
    </source>
</evidence>
<evidence type="ECO:0000313" key="5">
    <source>
        <dbReference type="Proteomes" id="UP000462055"/>
    </source>
</evidence>
<feature type="coiled-coil region" evidence="1">
    <location>
        <begin position="418"/>
        <end position="445"/>
    </location>
</feature>
<dbReference type="InterPro" id="IPR011109">
    <property type="entry name" value="DNA_bind_recombinase_dom"/>
</dbReference>
<reference evidence="4" key="1">
    <citation type="submission" date="2019-12" db="EMBL/GenBank/DDBJ databases">
        <title>Actinomadura physcomitrii sp. nov., a novel actinomycete isolated from moss [Physcomitrium sphaericum (Ludw) Fuernr].</title>
        <authorList>
            <person name="Zhuang X."/>
        </authorList>
    </citation>
    <scope>NUCLEOTIDE SEQUENCE [LARGE SCALE GENOMIC DNA]</scope>
    <source>
        <strain evidence="4">LD22</strain>
    </source>
</reference>
<dbReference type="Gene3D" id="3.40.50.1390">
    <property type="entry name" value="Resolvase, N-terminal catalytic domain"/>
    <property type="match status" value="1"/>
</dbReference>
<evidence type="ECO:0000256" key="1">
    <source>
        <dbReference type="SAM" id="Coils"/>
    </source>
</evidence>
<organism evidence="4 5">
    <name type="scientific">Actinomadura physcomitrii</name>
    <dbReference type="NCBI Taxonomy" id="2650748"/>
    <lineage>
        <taxon>Bacteria</taxon>
        <taxon>Bacillati</taxon>
        <taxon>Actinomycetota</taxon>
        <taxon>Actinomycetes</taxon>
        <taxon>Streptosporangiales</taxon>
        <taxon>Thermomonosporaceae</taxon>
        <taxon>Actinomadura</taxon>
    </lineage>
</organism>
<dbReference type="Pfam" id="PF07508">
    <property type="entry name" value="Recombinase"/>
    <property type="match status" value="1"/>
</dbReference>
<dbReference type="SUPFAM" id="SSF53041">
    <property type="entry name" value="Resolvase-like"/>
    <property type="match status" value="1"/>
</dbReference>
<sequence>MPSSNPLVPVVSYARISADIKRDAHGVQDQHKVNRETAARYGWTVVHEFTDNDRSAAKVGVVRDDFEAMLSALRSGRLPDGTPIGGVVILAEDRLARRPGDYERFVEAFTYQDNRVFADQRGPKDLYSEDVESMGLFGAVISKMEVRKMQRRMRRSHRARAEEGRPVGGPRPFGWKDDRLSLEPREAELLAQAVKDFLGGRSVHSIVMEWQRLGVKTARGNEWSVRSLKVSMSSPRICGWREISGELVRGPDGAPVQGQWEAIVSPEQWSAVRAAFDKRKGHFVGRDMKIGRAHPADYRDHTYLLSGILRCGRRLPDGNLCNTPLRSNGPKDAAHHTYTCLSRAEGGCGGVSRRGDLVDMFVSEAVLAKLEEASFSSGPRDQEWEGAAELRAVEEQLETLTRQWNARQITNDLFFRLVPGLEQQISQLRTEKNRHEAAIAAKEARDETSASEVRRRWYLPEEEGGFPISVKRTYIRAALHAVIMYPAGKGNKRFNPDLLDPIWRTD</sequence>
<accession>A0A6I4MU85</accession>
<comment type="caution">
    <text evidence="4">The sequence shown here is derived from an EMBL/GenBank/DDBJ whole genome shotgun (WGS) entry which is preliminary data.</text>
</comment>
<dbReference type="InterPro" id="IPR038109">
    <property type="entry name" value="DNA_bind_recomb_sf"/>
</dbReference>
<name>A0A6I4MU85_9ACTN</name>
<dbReference type="EMBL" id="WBMS02000078">
    <property type="protein sequence ID" value="MWA07494.1"/>
    <property type="molecule type" value="Genomic_DNA"/>
</dbReference>
<evidence type="ECO:0000256" key="2">
    <source>
        <dbReference type="SAM" id="MobiDB-lite"/>
    </source>
</evidence>
<dbReference type="PANTHER" id="PTHR30461:SF23">
    <property type="entry name" value="DNA RECOMBINASE-RELATED"/>
    <property type="match status" value="1"/>
</dbReference>
<dbReference type="AlphaFoldDB" id="A0A6I4MU85"/>
<dbReference type="GO" id="GO:0000150">
    <property type="term" value="F:DNA strand exchange activity"/>
    <property type="evidence" value="ECO:0007669"/>
    <property type="project" value="InterPro"/>
</dbReference>
<dbReference type="CDD" id="cd00338">
    <property type="entry name" value="Ser_Recombinase"/>
    <property type="match status" value="1"/>
</dbReference>
<keyword evidence="5" id="KW-1185">Reference proteome</keyword>
<dbReference type="GO" id="GO:0003677">
    <property type="term" value="F:DNA binding"/>
    <property type="evidence" value="ECO:0007669"/>
    <property type="project" value="InterPro"/>
</dbReference>
<gene>
    <name evidence="4" type="ORF">F8568_045680</name>
</gene>
<protein>
    <submittedName>
        <fullName evidence="4">Recombinase family protein</fullName>
    </submittedName>
</protein>
<dbReference type="PROSITE" id="PS51737">
    <property type="entry name" value="RECOMBINASE_DNA_BIND"/>
    <property type="match status" value="1"/>
</dbReference>
<proteinExistence type="predicted"/>
<dbReference type="Proteomes" id="UP000462055">
    <property type="component" value="Unassembled WGS sequence"/>
</dbReference>
<dbReference type="PANTHER" id="PTHR30461">
    <property type="entry name" value="DNA-INVERTASE FROM LAMBDOID PROPHAGE"/>
    <property type="match status" value="1"/>
</dbReference>
<feature type="region of interest" description="Disordered" evidence="2">
    <location>
        <begin position="154"/>
        <end position="176"/>
    </location>
</feature>
<dbReference type="SMART" id="SM00857">
    <property type="entry name" value="Resolvase"/>
    <property type="match status" value="1"/>
</dbReference>